<proteinExistence type="predicted"/>
<keyword evidence="3" id="KW-1185">Reference proteome</keyword>
<dbReference type="InterPro" id="IPR007569">
    <property type="entry name" value="DUF559"/>
</dbReference>
<dbReference type="Gene3D" id="3.40.960.10">
    <property type="entry name" value="VSR Endonuclease"/>
    <property type="match status" value="1"/>
</dbReference>
<dbReference type="Pfam" id="PF04480">
    <property type="entry name" value="DUF559"/>
    <property type="match status" value="1"/>
</dbReference>
<feature type="domain" description="DUF559" evidence="1">
    <location>
        <begin position="63"/>
        <end position="131"/>
    </location>
</feature>
<dbReference type="SUPFAM" id="SSF46785">
    <property type="entry name" value="Winged helix' DNA-binding domain"/>
    <property type="match status" value="1"/>
</dbReference>
<dbReference type="RefSeq" id="WP_087568197.1">
    <property type="nucleotide sequence ID" value="NZ_BDQX01000097.1"/>
</dbReference>
<protein>
    <recommendedName>
        <fullName evidence="1">DUF559 domain-containing protein</fullName>
    </recommendedName>
</protein>
<name>A0A2R5ELK1_9BACL</name>
<dbReference type="InterPro" id="IPR036390">
    <property type="entry name" value="WH_DNA-bd_sf"/>
</dbReference>
<comment type="caution">
    <text evidence="2">The sequence shown here is derived from an EMBL/GenBank/DDBJ whole genome shotgun (WGS) entry which is preliminary data.</text>
</comment>
<accession>A0A2R5ELK1</accession>
<evidence type="ECO:0000259" key="1">
    <source>
        <dbReference type="Pfam" id="PF04480"/>
    </source>
</evidence>
<reference evidence="2 3" key="1">
    <citation type="submission" date="2017-08" db="EMBL/GenBank/DDBJ databases">
        <title>Substantial Increase in Enzyme Production by Combined Drug-Resistance Mutations in Paenibacillus agaridevorans.</title>
        <authorList>
            <person name="Tanaka Y."/>
            <person name="Funane K."/>
            <person name="Hosaka T."/>
            <person name="Shiwa Y."/>
            <person name="Fujita N."/>
            <person name="Miyazaki T."/>
            <person name="Yoshikawa H."/>
            <person name="Murakami K."/>
            <person name="Kasahara K."/>
            <person name="Inaoka T."/>
            <person name="Hiraga Y."/>
            <person name="Ochi K."/>
        </authorList>
    </citation>
    <scope>NUCLEOTIDE SEQUENCE [LARGE SCALE GENOMIC DNA]</scope>
    <source>
        <strain evidence="2 3">T-3040</strain>
    </source>
</reference>
<organism evidence="2 3">
    <name type="scientific">Paenibacillus agaridevorans</name>
    <dbReference type="NCBI Taxonomy" id="171404"/>
    <lineage>
        <taxon>Bacteria</taxon>
        <taxon>Bacillati</taxon>
        <taxon>Bacillota</taxon>
        <taxon>Bacilli</taxon>
        <taxon>Bacillales</taxon>
        <taxon>Paenibacillaceae</taxon>
        <taxon>Paenibacillus</taxon>
    </lineage>
</organism>
<dbReference type="Proteomes" id="UP000245202">
    <property type="component" value="Unassembled WGS sequence"/>
</dbReference>
<evidence type="ECO:0000313" key="2">
    <source>
        <dbReference type="EMBL" id="GBG07427.1"/>
    </source>
</evidence>
<gene>
    <name evidence="2" type="ORF">PAT3040_01978</name>
</gene>
<dbReference type="EMBL" id="BDQX01000097">
    <property type="protein sequence ID" value="GBG07427.1"/>
    <property type="molecule type" value="Genomic_DNA"/>
</dbReference>
<evidence type="ECO:0000313" key="3">
    <source>
        <dbReference type="Proteomes" id="UP000245202"/>
    </source>
</evidence>
<dbReference type="AlphaFoldDB" id="A0A2R5ELK1"/>
<sequence>MNFDQAHTQFVKQHLSARSGERRDRLERGHRHAETLFLRQIWWLLRGHFEHLHPEYEVPDWRGRSYFADFAWLPGFIKLIIEIKGYATHVQDMDRRKFCNELNRETFLRAMGYQVISFSYDDVEQRPDLCLTLLRLLIGQYETGQVPVSRTLLAEKEVLRLAMQSSAPIRLIDVARHFDIDNKSAMRMLRSLSADGWLIPAYSGAKQRIVRYELAPHAVNYFL</sequence>